<keyword evidence="4" id="KW-0256">Endoplasmic reticulum</keyword>
<gene>
    <name evidence="10" type="primary">TMX1</name>
</gene>
<evidence type="ECO:0000256" key="5">
    <source>
        <dbReference type="ARBA" id="ARBA00022982"/>
    </source>
</evidence>
<keyword evidence="2" id="KW-0813">Transport</keyword>
<dbReference type="GO" id="GO:0005789">
    <property type="term" value="C:endoplasmic reticulum membrane"/>
    <property type="evidence" value="ECO:0007669"/>
    <property type="project" value="UniProtKB-SubCell"/>
</dbReference>
<keyword evidence="7" id="KW-1015">Disulfide bond</keyword>
<keyword evidence="8" id="KW-0676">Redox-active center</keyword>
<evidence type="ECO:0000256" key="7">
    <source>
        <dbReference type="ARBA" id="ARBA00023157"/>
    </source>
</evidence>
<protein>
    <submittedName>
        <fullName evidence="10">Thioredoxin related transmembrane protein 1</fullName>
    </submittedName>
</protein>
<sequence>MGKCPFLSRCPSFSLCRTLIHTSLCLMTTSHDKDGVLRKYQGARMKTGFINFIKDQEWKSTEPVSSWFHPSFYLLSSMPALFQMSVWIRHCHGYLTESIGMQVWGSYAMFLLATLFSGLILQLIMVFLADCLCASKKHRPAQYPYSILCNFFALVENPAVYGCKSSLLQTASYPCPPTHDISNPTSRGGQHQHVYLGVGSLNEDRLSSAMKDPWQGERIITRYAQQPEPACNCWLFSAECLFCLCFLALSPVSSLTEYKNRAVLWLLLVRVQLAGKRQSYSLQFLLRRNKEYVLPGE</sequence>
<evidence type="ECO:0000256" key="3">
    <source>
        <dbReference type="ARBA" id="ARBA00022729"/>
    </source>
</evidence>
<keyword evidence="6 9" id="KW-1133">Transmembrane helix</keyword>
<keyword evidence="9" id="KW-0472">Membrane</keyword>
<keyword evidence="11" id="KW-1185">Reference proteome</keyword>
<organism evidence="10 11">
    <name type="scientific">Gallus gallus</name>
    <name type="common">Chicken</name>
    <dbReference type="NCBI Taxonomy" id="9031"/>
    <lineage>
        <taxon>Eukaryota</taxon>
        <taxon>Metazoa</taxon>
        <taxon>Chordata</taxon>
        <taxon>Craniata</taxon>
        <taxon>Vertebrata</taxon>
        <taxon>Euteleostomi</taxon>
        <taxon>Archelosauria</taxon>
        <taxon>Archosauria</taxon>
        <taxon>Dinosauria</taxon>
        <taxon>Saurischia</taxon>
        <taxon>Theropoda</taxon>
        <taxon>Coelurosauria</taxon>
        <taxon>Aves</taxon>
        <taxon>Neognathae</taxon>
        <taxon>Galloanserae</taxon>
        <taxon>Galliformes</taxon>
        <taxon>Phasianidae</taxon>
        <taxon>Phasianinae</taxon>
        <taxon>Gallus</taxon>
    </lineage>
</organism>
<evidence type="ECO:0000256" key="1">
    <source>
        <dbReference type="ARBA" id="ARBA00004389"/>
    </source>
</evidence>
<evidence type="ECO:0000313" key="11">
    <source>
        <dbReference type="Proteomes" id="UP000000539"/>
    </source>
</evidence>
<feature type="transmembrane region" description="Helical" evidence="9">
    <location>
        <begin position="109"/>
        <end position="129"/>
    </location>
</feature>
<keyword evidence="3" id="KW-0732">Signal</keyword>
<evidence type="ECO:0000256" key="8">
    <source>
        <dbReference type="ARBA" id="ARBA00023284"/>
    </source>
</evidence>
<dbReference type="InterPro" id="IPR052454">
    <property type="entry name" value="TMX_domain-containing"/>
</dbReference>
<evidence type="ECO:0000256" key="6">
    <source>
        <dbReference type="ARBA" id="ARBA00022989"/>
    </source>
</evidence>
<dbReference type="AlphaFoldDB" id="A0A8V0Z452"/>
<comment type="subcellular location">
    <subcellularLocation>
        <location evidence="1">Endoplasmic reticulum membrane</location>
        <topology evidence="1">Single-pass membrane protein</topology>
    </subcellularLocation>
</comment>
<dbReference type="Proteomes" id="UP000000539">
    <property type="component" value="Chromosome 5"/>
</dbReference>
<dbReference type="PANTHER" id="PTHR46107:SF2">
    <property type="entry name" value="THIOREDOXIN-RELATED TRANSMEMBRANE PROTEIN 1"/>
    <property type="match status" value="1"/>
</dbReference>
<name>A0A8V0Z452_CHICK</name>
<reference evidence="10" key="2">
    <citation type="submission" date="2025-08" db="UniProtKB">
        <authorList>
            <consortium name="Ensembl"/>
        </authorList>
    </citation>
    <scope>IDENTIFICATION</scope>
    <source>
        <strain evidence="10">broiler</strain>
    </source>
</reference>
<reference evidence="10" key="1">
    <citation type="submission" date="2020-11" db="EMBL/GenBank/DDBJ databases">
        <title>Gallus gallus (Chicken) genome, bGalGal1, GRCg7b, maternal haplotype autosomes + Z &amp; W.</title>
        <authorList>
            <person name="Warren W."/>
            <person name="Formenti G."/>
            <person name="Fedrigo O."/>
            <person name="Haase B."/>
            <person name="Mountcastle J."/>
            <person name="Balacco J."/>
            <person name="Tracey A."/>
            <person name="Schneider V."/>
            <person name="Okimoto R."/>
            <person name="Cheng H."/>
            <person name="Hawken R."/>
            <person name="Howe K."/>
            <person name="Jarvis E.D."/>
        </authorList>
    </citation>
    <scope>NUCLEOTIDE SEQUENCE [LARGE SCALE GENOMIC DNA]</scope>
    <source>
        <strain evidence="10">Broiler</strain>
    </source>
</reference>
<evidence type="ECO:0000313" key="10">
    <source>
        <dbReference type="Ensembl" id="ENSGALP00010028007.1"/>
    </source>
</evidence>
<dbReference type="GeneTree" id="ENSGT00940000155959"/>
<evidence type="ECO:0000256" key="9">
    <source>
        <dbReference type="SAM" id="Phobius"/>
    </source>
</evidence>
<dbReference type="PANTHER" id="PTHR46107">
    <property type="entry name" value="DUMPY: SHORTER THAN WILD-TYPE"/>
    <property type="match status" value="1"/>
</dbReference>
<accession>A0A8V0Z452</accession>
<evidence type="ECO:0000256" key="4">
    <source>
        <dbReference type="ARBA" id="ARBA00022824"/>
    </source>
</evidence>
<reference evidence="10" key="3">
    <citation type="submission" date="2025-09" db="UniProtKB">
        <authorList>
            <consortium name="Ensembl"/>
        </authorList>
    </citation>
    <scope>IDENTIFICATION</scope>
    <source>
        <strain evidence="10">broiler</strain>
    </source>
</reference>
<dbReference type="Ensembl" id="ENSGALT00010047255.1">
    <property type="protein sequence ID" value="ENSGALP00010028007.1"/>
    <property type="gene ID" value="ENSGALG00010019594.1"/>
</dbReference>
<keyword evidence="9" id="KW-0812">Transmembrane</keyword>
<keyword evidence="5" id="KW-0249">Electron transport</keyword>
<dbReference type="OrthoDB" id="7869097at2759"/>
<evidence type="ECO:0000256" key="2">
    <source>
        <dbReference type="ARBA" id="ARBA00022448"/>
    </source>
</evidence>
<proteinExistence type="predicted"/>